<reference evidence="1" key="1">
    <citation type="submission" date="2020-05" db="EMBL/GenBank/DDBJ databases">
        <authorList>
            <person name="Chiriac C."/>
            <person name="Salcher M."/>
            <person name="Ghai R."/>
            <person name="Kavagutti S V."/>
        </authorList>
    </citation>
    <scope>NUCLEOTIDE SEQUENCE</scope>
</reference>
<protein>
    <submittedName>
        <fullName evidence="1">Unannotated protein</fullName>
    </submittedName>
</protein>
<gene>
    <name evidence="1" type="ORF">UFOPK1711_01587</name>
</gene>
<dbReference type="AlphaFoldDB" id="A0A6J6FI89"/>
<name>A0A6J6FI89_9ZZZZ</name>
<sequence length="47" mass="5377">MGRRKFENDVSAPGLADDYRSVESKFTDQYDKIVHNRCEVVAIVGFI</sequence>
<proteinExistence type="predicted"/>
<dbReference type="EMBL" id="CAEZTR010000126">
    <property type="protein sequence ID" value="CAB4586995.1"/>
    <property type="molecule type" value="Genomic_DNA"/>
</dbReference>
<evidence type="ECO:0000313" key="1">
    <source>
        <dbReference type="EMBL" id="CAB4586995.1"/>
    </source>
</evidence>
<accession>A0A6J6FI89</accession>
<organism evidence="1">
    <name type="scientific">freshwater metagenome</name>
    <dbReference type="NCBI Taxonomy" id="449393"/>
    <lineage>
        <taxon>unclassified sequences</taxon>
        <taxon>metagenomes</taxon>
        <taxon>ecological metagenomes</taxon>
    </lineage>
</organism>